<sequence length="37" mass="4494">MAFVDACDLREFLEVKSSYKEEQAYYEYVRNKGKVQR</sequence>
<accession>A0A346FHV1</accession>
<protein>
    <submittedName>
        <fullName evidence="1">Uncharacterized protein</fullName>
    </submittedName>
</protein>
<dbReference type="Proteomes" id="UP000257815">
    <property type="component" value="Segment"/>
</dbReference>
<evidence type="ECO:0000313" key="2">
    <source>
        <dbReference type="Proteomes" id="UP000257815"/>
    </source>
</evidence>
<evidence type="ECO:0000313" key="1">
    <source>
        <dbReference type="EMBL" id="AXN57381.1"/>
    </source>
</evidence>
<gene>
    <name evidence="1" type="ORF">SUNLIREN_81</name>
</gene>
<name>A0A346FHV1_9CAUD</name>
<proteinExistence type="predicted"/>
<dbReference type="EMBL" id="MH426725">
    <property type="protein sequence ID" value="AXN57381.1"/>
    <property type="molecule type" value="Genomic_DNA"/>
</dbReference>
<reference evidence="2" key="1">
    <citation type="submission" date="2018-06" db="EMBL/GenBank/DDBJ databases">
        <authorList>
            <person name="Sharma R."/>
            <person name="Ke K."/>
            <person name="Breakwell D.P."/>
            <person name="Hope S."/>
            <person name="Grose J.H."/>
        </authorList>
    </citation>
    <scope>NUCLEOTIDE SEQUENCE [LARGE SCALE GENOMIC DNA]</scope>
</reference>
<organism evidence="1 2">
    <name type="scientific">Erwinia phage SunLIRen</name>
    <dbReference type="NCBI Taxonomy" id="2267654"/>
    <lineage>
        <taxon>Viruses</taxon>
        <taxon>Duplodnaviria</taxon>
        <taxon>Heunggongvirae</taxon>
        <taxon>Uroviricota</taxon>
        <taxon>Caudoviricetes</taxon>
        <taxon>Andersonviridae</taxon>
        <taxon>Ounavirinae</taxon>
        <taxon>Kolesnikvirus</taxon>
        <taxon>Kolesnikvirus Ea214</taxon>
    </lineage>
</organism>